<name>A0ABR2L8E4_9EUKA</name>
<dbReference type="InterPro" id="IPR013083">
    <property type="entry name" value="Znf_RING/FYVE/PHD"/>
</dbReference>
<sequence length="626" mass="73127">MKTSQTSNSNSIKKPDYANLERNLILLEKKKDKETSINNDIATLIAYQQMLCSHLGIVYTNLSNVVPQTRRPFPALPFSKHSISMPQTCDYTKLLINITKLLWAAVASKSESAEIFFNVHKKFNTLILTRNKFISMNPGPRLSTSFKELNDGQNTNNNKINDSFTKAFNLTINRSEKLDDTFLPTNSDLQEIEQKVGSEPTDEKLKSFYEDLSITEKELFNYISDIIKMQSTGTYFKQFPDLALVKKIPRYTEALSSIGRNTIYVRKELNAYSKTISNTLQYLKDVFEKFENCFALPQIRFDVIKHLVSVESQHYTVLRKVNFFNLIIKKAHIIPPHEWTSLKFLENERDFFNNMISLIKSGNFDEVTNLIEAHLDTFAKDEIKNEIRKESKAVNDSKDAADKSSKEWLLKSTKENTNDSLAEQKMFKNYQEAQKEVEGKEVRNNLMREDIYNNLINTIGRTKQLIYHLSDEPVIPPTFEMKMNKLIDEDARVKSLKMKVDALRKEVTKKKEEIEKLKRQSETLDKHLQQKKDEFEGYKQKSANNKNVIMNEAQSLEEFEKFKDAYFCLYHSKERRETFLKECKHSFCKKDLKLAVKERNRRCPYCHEPFNPTSDIIDINWNKGHK</sequence>
<keyword evidence="1" id="KW-0175">Coiled coil</keyword>
<feature type="coiled-coil region" evidence="1">
    <location>
        <begin position="486"/>
        <end position="534"/>
    </location>
</feature>
<evidence type="ECO:0000256" key="1">
    <source>
        <dbReference type="SAM" id="Coils"/>
    </source>
</evidence>
<dbReference type="SUPFAM" id="SSF57850">
    <property type="entry name" value="RING/U-box"/>
    <property type="match status" value="1"/>
</dbReference>
<evidence type="ECO:0000313" key="2">
    <source>
        <dbReference type="EMBL" id="KAK8899634.1"/>
    </source>
</evidence>
<dbReference type="EMBL" id="JAPFFF010000001">
    <property type="protein sequence ID" value="KAK8899634.1"/>
    <property type="molecule type" value="Genomic_DNA"/>
</dbReference>
<comment type="caution">
    <text evidence="2">The sequence shown here is derived from an EMBL/GenBank/DDBJ whole genome shotgun (WGS) entry which is preliminary data.</text>
</comment>
<dbReference type="Gene3D" id="3.30.40.10">
    <property type="entry name" value="Zinc/RING finger domain, C3HC4 (zinc finger)"/>
    <property type="match status" value="1"/>
</dbReference>
<accession>A0ABR2L8E4</accession>
<dbReference type="Proteomes" id="UP001470230">
    <property type="component" value="Unassembled WGS sequence"/>
</dbReference>
<proteinExistence type="predicted"/>
<organism evidence="2 3">
    <name type="scientific">Tritrichomonas musculus</name>
    <dbReference type="NCBI Taxonomy" id="1915356"/>
    <lineage>
        <taxon>Eukaryota</taxon>
        <taxon>Metamonada</taxon>
        <taxon>Parabasalia</taxon>
        <taxon>Tritrichomonadida</taxon>
        <taxon>Tritrichomonadidae</taxon>
        <taxon>Tritrichomonas</taxon>
    </lineage>
</organism>
<gene>
    <name evidence="2" type="ORF">M9Y10_001951</name>
</gene>
<reference evidence="2 3" key="1">
    <citation type="submission" date="2024-04" db="EMBL/GenBank/DDBJ databases">
        <title>Tritrichomonas musculus Genome.</title>
        <authorList>
            <person name="Alves-Ferreira E."/>
            <person name="Grigg M."/>
            <person name="Lorenzi H."/>
            <person name="Galac M."/>
        </authorList>
    </citation>
    <scope>NUCLEOTIDE SEQUENCE [LARGE SCALE GENOMIC DNA]</scope>
    <source>
        <strain evidence="2 3">EAF2021</strain>
    </source>
</reference>
<protein>
    <recommendedName>
        <fullName evidence="4">RING-type E3 ubiquitin transferase</fullName>
    </recommendedName>
</protein>
<keyword evidence="3" id="KW-1185">Reference proteome</keyword>
<evidence type="ECO:0000313" key="3">
    <source>
        <dbReference type="Proteomes" id="UP001470230"/>
    </source>
</evidence>
<evidence type="ECO:0008006" key="4">
    <source>
        <dbReference type="Google" id="ProtNLM"/>
    </source>
</evidence>